<sequence length="118" mass="13705">MEKAFVRSKEKRVNSRHTLASEYLTTPPRANGQLTTWCNSTFIFFHKMTIRRYLCLFGSMKSIARHPLFADMKLVIKCISEKDSKLFRKVAPDDAVELTLANKSVVDSWYEDKINNNN</sequence>
<organism evidence="1 2">
    <name type="scientific">Nephila pilipes</name>
    <name type="common">Giant wood spider</name>
    <name type="synonym">Nephila maculata</name>
    <dbReference type="NCBI Taxonomy" id="299642"/>
    <lineage>
        <taxon>Eukaryota</taxon>
        <taxon>Metazoa</taxon>
        <taxon>Ecdysozoa</taxon>
        <taxon>Arthropoda</taxon>
        <taxon>Chelicerata</taxon>
        <taxon>Arachnida</taxon>
        <taxon>Araneae</taxon>
        <taxon>Araneomorphae</taxon>
        <taxon>Entelegynae</taxon>
        <taxon>Araneoidea</taxon>
        <taxon>Nephilidae</taxon>
        <taxon>Nephila</taxon>
    </lineage>
</organism>
<dbReference type="EMBL" id="BMAW01077425">
    <property type="protein sequence ID" value="GFU06309.1"/>
    <property type="molecule type" value="Genomic_DNA"/>
</dbReference>
<dbReference type="AlphaFoldDB" id="A0A8X6U9E0"/>
<accession>A0A8X6U9E0</accession>
<proteinExistence type="predicted"/>
<evidence type="ECO:0000313" key="1">
    <source>
        <dbReference type="EMBL" id="GFU06309.1"/>
    </source>
</evidence>
<name>A0A8X6U9E0_NEPPI</name>
<dbReference type="Proteomes" id="UP000887013">
    <property type="component" value="Unassembled WGS sequence"/>
</dbReference>
<comment type="caution">
    <text evidence="1">The sequence shown here is derived from an EMBL/GenBank/DDBJ whole genome shotgun (WGS) entry which is preliminary data.</text>
</comment>
<gene>
    <name evidence="1" type="ORF">NPIL_200401</name>
</gene>
<reference evidence="1" key="1">
    <citation type="submission" date="2020-08" db="EMBL/GenBank/DDBJ databases">
        <title>Multicomponent nature underlies the extraordinary mechanical properties of spider dragline silk.</title>
        <authorList>
            <person name="Kono N."/>
            <person name="Nakamura H."/>
            <person name="Mori M."/>
            <person name="Yoshida Y."/>
            <person name="Ohtoshi R."/>
            <person name="Malay A.D."/>
            <person name="Moran D.A.P."/>
            <person name="Tomita M."/>
            <person name="Numata K."/>
            <person name="Arakawa K."/>
        </authorList>
    </citation>
    <scope>NUCLEOTIDE SEQUENCE</scope>
</reference>
<evidence type="ECO:0000313" key="2">
    <source>
        <dbReference type="Proteomes" id="UP000887013"/>
    </source>
</evidence>
<keyword evidence="2" id="KW-1185">Reference proteome</keyword>
<protein>
    <submittedName>
        <fullName evidence="1">Uncharacterized protein</fullName>
    </submittedName>
</protein>